<dbReference type="NCBIfam" id="TIGR00229">
    <property type="entry name" value="sensory_box"/>
    <property type="match status" value="1"/>
</dbReference>
<dbReference type="GO" id="GO:0005886">
    <property type="term" value="C:plasma membrane"/>
    <property type="evidence" value="ECO:0007669"/>
    <property type="project" value="UniProtKB-SubCell"/>
</dbReference>
<dbReference type="NCBIfam" id="TIGR00254">
    <property type="entry name" value="GGDEF"/>
    <property type="match status" value="1"/>
</dbReference>
<evidence type="ECO:0000259" key="7">
    <source>
        <dbReference type="PROSITE" id="PS50112"/>
    </source>
</evidence>
<dbReference type="AlphaFoldDB" id="A0AA92EG03"/>
<feature type="transmembrane region" description="Helical" evidence="6">
    <location>
        <begin position="20"/>
        <end position="41"/>
    </location>
</feature>
<evidence type="ECO:0000256" key="1">
    <source>
        <dbReference type="ARBA" id="ARBA00004651"/>
    </source>
</evidence>
<evidence type="ECO:0000256" key="4">
    <source>
        <dbReference type="ARBA" id="ARBA00022989"/>
    </source>
</evidence>
<dbReference type="GO" id="GO:0003824">
    <property type="term" value="F:catalytic activity"/>
    <property type="evidence" value="ECO:0007669"/>
    <property type="project" value="UniProtKB-ARBA"/>
</dbReference>
<dbReference type="PROSITE" id="PS50887">
    <property type="entry name" value="GGDEF"/>
    <property type="match status" value="1"/>
</dbReference>
<dbReference type="FunFam" id="3.30.70.270:FF:000001">
    <property type="entry name" value="Diguanylate cyclase domain protein"/>
    <property type="match status" value="1"/>
</dbReference>
<feature type="domain" description="GGDEF" evidence="8">
    <location>
        <begin position="685"/>
        <end position="816"/>
    </location>
</feature>
<dbReference type="SMART" id="SM00091">
    <property type="entry name" value="PAS"/>
    <property type="match status" value="2"/>
</dbReference>
<dbReference type="PANTHER" id="PTHR46663">
    <property type="entry name" value="DIGUANYLATE CYCLASE DGCT-RELATED"/>
    <property type="match status" value="1"/>
</dbReference>
<keyword evidence="9" id="KW-0614">Plasmid</keyword>
<feature type="transmembrane region" description="Helical" evidence="6">
    <location>
        <begin position="292"/>
        <end position="311"/>
    </location>
</feature>
<dbReference type="Pfam" id="PF00990">
    <property type="entry name" value="GGDEF"/>
    <property type="match status" value="1"/>
</dbReference>
<dbReference type="Gene3D" id="3.30.70.270">
    <property type="match status" value="1"/>
</dbReference>
<dbReference type="InterPro" id="IPR033479">
    <property type="entry name" value="dCache_1"/>
</dbReference>
<reference evidence="9 10" key="1">
    <citation type="submission" date="2019-04" db="EMBL/GenBank/DDBJ databases">
        <title>Complete Genome of UW386 and Higher Quality Genome of UW700.</title>
        <authorList>
            <person name="Jacobs J."/>
            <person name="Perez A."/>
            <person name="Steidl O."/>
            <person name="Allen C."/>
        </authorList>
    </citation>
    <scope>NUCLEOTIDE SEQUENCE [LARGE SCALE GENOMIC DNA]</scope>
    <source>
        <strain evidence="9 10">UW386</strain>
        <plasmid evidence="10">puw386</plasmid>
    </source>
</reference>
<protein>
    <submittedName>
        <fullName evidence="9">Diguanylate cyclase</fullName>
    </submittedName>
</protein>
<dbReference type="CDD" id="cd01949">
    <property type="entry name" value="GGDEF"/>
    <property type="match status" value="1"/>
</dbReference>
<dbReference type="CDD" id="cd18774">
    <property type="entry name" value="PDC2_HK_sensor"/>
    <property type="match status" value="1"/>
</dbReference>
<dbReference type="InterPro" id="IPR035965">
    <property type="entry name" value="PAS-like_dom_sf"/>
</dbReference>
<evidence type="ECO:0000259" key="8">
    <source>
        <dbReference type="PROSITE" id="PS50887"/>
    </source>
</evidence>
<geneLocation type="plasmid" evidence="10">
    <name>puw386</name>
</geneLocation>
<accession>A0AA92EG03</accession>
<dbReference type="InterPro" id="IPR052163">
    <property type="entry name" value="DGC-Regulatory_Protein"/>
</dbReference>
<dbReference type="CDD" id="cd00130">
    <property type="entry name" value="PAS"/>
    <property type="match status" value="1"/>
</dbReference>
<dbReference type="InterPro" id="IPR013767">
    <property type="entry name" value="PAS_fold"/>
</dbReference>
<dbReference type="InterPro" id="IPR000014">
    <property type="entry name" value="PAS"/>
</dbReference>
<sequence length="816" mass="86088">MSTAQPPSAPRRLLFRLLPGVVLAALLPFVGLIAVAISTVYDDTRREIDSRLEQAIAQAARPLEAHLTDAIDRLSAATEADTVPASTAEGQAWLDAHPDLRGVFDSLVIISASGIVLADAPALPQRRGTDLAWHPLFKAVRESRRLQIPEPFLSSAGQRPVASFAVPLHGPDGGFSGLVIGSIELARNPILADVENTRIGRTGHLLVVSERGRYIVGPDHARLLQQAPDLADGQPAARARAQGWNDSTEIHRPGQSPVIVSYRALNAVPWSIGAWWPAQEAYAGAARTTRTLVAAGLAFGAACLLFAWFWLERATSPLERLRHEVDAGMPIHTPAAPIGRPILSESPAPGPLARLADLAQPDARTFDPATEVGALAGSVGRLVQYWELALSAAEQDAAFFRAIAEQAPVGLAFLDRSLAVPFANVRFERLVGASSATIVRALHDGDSTTTSPAAQAVAAVLRQLPRVPLALANRPVVIATGEGAGSGAVLLTARPAGGAGAPPVGWIIAVVDATAEQRAKEALEQEVRAALLVLDAIQEPLLTIDGDGIVTHASRAIETLTGTHPASAVGQSINRLLHLIEHETNRRVIPTQLLRAGGTLPGGLRMEAADSRRHDVELSWGPLPGTSGAGVLVLRDVSATRETVQRIAWDATHDVLTGLLNRRGFDAILHAQVEAHRGARGAPRAPLALLMIDLDGFKAINDCYGHAAGDDVLRGIAERVVQNTRTQDHVARLGGDEFAVILPNCDLQTAVTFADRIRAALARQPVLAAGARAQVALSQGVVELQAGDADAAAFLARADTACYRAKSDGRNTIATG</sequence>
<gene>
    <name evidence="9" type="ORF">E7Z57_19925</name>
</gene>
<dbReference type="Pfam" id="PF02743">
    <property type="entry name" value="dCache_1"/>
    <property type="match status" value="1"/>
</dbReference>
<dbReference type="PROSITE" id="PS50112">
    <property type="entry name" value="PAS"/>
    <property type="match status" value="1"/>
</dbReference>
<dbReference type="GO" id="GO:0006355">
    <property type="term" value="P:regulation of DNA-templated transcription"/>
    <property type="evidence" value="ECO:0007669"/>
    <property type="project" value="InterPro"/>
</dbReference>
<evidence type="ECO:0000256" key="5">
    <source>
        <dbReference type="ARBA" id="ARBA00023136"/>
    </source>
</evidence>
<keyword evidence="3 6" id="KW-0812">Transmembrane</keyword>
<dbReference type="PANTHER" id="PTHR46663:SF2">
    <property type="entry name" value="GGDEF DOMAIN-CONTAINING PROTEIN"/>
    <property type="match status" value="1"/>
</dbReference>
<dbReference type="Pfam" id="PF00989">
    <property type="entry name" value="PAS"/>
    <property type="match status" value="1"/>
</dbReference>
<organism evidence="9 10">
    <name type="scientific">Ralstonia solanacearum</name>
    <name type="common">Pseudomonas solanacearum</name>
    <dbReference type="NCBI Taxonomy" id="305"/>
    <lineage>
        <taxon>Bacteria</taxon>
        <taxon>Pseudomonadati</taxon>
        <taxon>Pseudomonadota</taxon>
        <taxon>Betaproteobacteria</taxon>
        <taxon>Burkholderiales</taxon>
        <taxon>Burkholderiaceae</taxon>
        <taxon>Ralstonia</taxon>
        <taxon>Ralstonia solanacearum species complex</taxon>
    </lineage>
</organism>
<dbReference type="EMBL" id="CP039340">
    <property type="protein sequence ID" value="QCX51350.1"/>
    <property type="molecule type" value="Genomic_DNA"/>
</dbReference>
<dbReference type="InterPro" id="IPR043128">
    <property type="entry name" value="Rev_trsase/Diguanyl_cyclase"/>
</dbReference>
<dbReference type="Gene3D" id="3.30.450.20">
    <property type="entry name" value="PAS domain"/>
    <property type="match status" value="3"/>
</dbReference>
<keyword evidence="4 6" id="KW-1133">Transmembrane helix</keyword>
<evidence type="ECO:0000313" key="10">
    <source>
        <dbReference type="Proteomes" id="UP000310553"/>
    </source>
</evidence>
<keyword evidence="5 6" id="KW-0472">Membrane</keyword>
<proteinExistence type="predicted"/>
<dbReference type="CDD" id="cd12914">
    <property type="entry name" value="PDC1_DGC_like"/>
    <property type="match status" value="1"/>
</dbReference>
<name>A0AA92EG03_RALSL</name>
<dbReference type="SUPFAM" id="SSF55785">
    <property type="entry name" value="PYP-like sensor domain (PAS domain)"/>
    <property type="match status" value="1"/>
</dbReference>
<dbReference type="Proteomes" id="UP000310553">
    <property type="component" value="Plasmid pUW386"/>
</dbReference>
<evidence type="ECO:0000256" key="6">
    <source>
        <dbReference type="SAM" id="Phobius"/>
    </source>
</evidence>
<evidence type="ECO:0000313" key="9">
    <source>
        <dbReference type="EMBL" id="QCX51350.1"/>
    </source>
</evidence>
<feature type="domain" description="PAS" evidence="7">
    <location>
        <begin position="533"/>
        <end position="588"/>
    </location>
</feature>
<dbReference type="SUPFAM" id="SSF55073">
    <property type="entry name" value="Nucleotide cyclase"/>
    <property type="match status" value="1"/>
</dbReference>
<keyword evidence="2" id="KW-1003">Cell membrane</keyword>
<evidence type="ECO:0000256" key="3">
    <source>
        <dbReference type="ARBA" id="ARBA00022692"/>
    </source>
</evidence>
<evidence type="ECO:0000256" key="2">
    <source>
        <dbReference type="ARBA" id="ARBA00022475"/>
    </source>
</evidence>
<dbReference type="InterPro" id="IPR000160">
    <property type="entry name" value="GGDEF_dom"/>
</dbReference>
<dbReference type="InterPro" id="IPR029787">
    <property type="entry name" value="Nucleotide_cyclase"/>
</dbReference>
<comment type="subcellular location">
    <subcellularLocation>
        <location evidence="1">Cell membrane</location>
        <topology evidence="1">Multi-pass membrane protein</topology>
    </subcellularLocation>
</comment>
<dbReference type="SMART" id="SM00267">
    <property type="entry name" value="GGDEF"/>
    <property type="match status" value="1"/>
</dbReference>